<dbReference type="OrthoDB" id="8357303at2"/>
<feature type="transmembrane region" description="Helical" evidence="1">
    <location>
        <begin position="20"/>
        <end position="37"/>
    </location>
</feature>
<keyword evidence="3" id="KW-1185">Reference proteome</keyword>
<evidence type="ECO:0000313" key="3">
    <source>
        <dbReference type="Proteomes" id="UP000199101"/>
    </source>
</evidence>
<dbReference type="EMBL" id="FMAG01000002">
    <property type="protein sequence ID" value="SCB23553.1"/>
    <property type="molecule type" value="Genomic_DNA"/>
</dbReference>
<name>A0A1C3V750_9HYPH</name>
<dbReference type="AlphaFoldDB" id="A0A1C3V750"/>
<sequence length="219" mass="24563">MAATKTYTFEYFMPEVHLKTALLTFLTALFGFISLVAKGSAEAYLILFLAFSASALFAFFGFYRITSWTRKTVLVASPQGLTDKRFGHVTIPWAAIERIDLTPATENNSWQAEQNRFLFRGMMRLLIASGIYGAVTIPGNPTLTEHRDKRRIKLWLRSGTHIEQTTPAARLRIRDNADGTQRVYIATADLNVTREELLALIVNFREQHGSAAEGQSVTA</sequence>
<evidence type="ECO:0000313" key="2">
    <source>
        <dbReference type="EMBL" id="SCB23553.1"/>
    </source>
</evidence>
<feature type="transmembrane region" description="Helical" evidence="1">
    <location>
        <begin position="43"/>
        <end position="63"/>
    </location>
</feature>
<accession>A0A1C3V750</accession>
<reference evidence="3" key="1">
    <citation type="submission" date="2016-08" db="EMBL/GenBank/DDBJ databases">
        <authorList>
            <person name="Varghese N."/>
            <person name="Submissions Spin"/>
        </authorList>
    </citation>
    <scope>NUCLEOTIDE SEQUENCE [LARGE SCALE GENOMIC DNA]</scope>
    <source>
        <strain evidence="3">HAMBI 2975</strain>
    </source>
</reference>
<evidence type="ECO:0008006" key="4">
    <source>
        <dbReference type="Google" id="ProtNLM"/>
    </source>
</evidence>
<dbReference type="Proteomes" id="UP000199101">
    <property type="component" value="Unassembled WGS sequence"/>
</dbReference>
<organism evidence="2 3">
    <name type="scientific">Rhizobium multihospitium</name>
    <dbReference type="NCBI Taxonomy" id="410764"/>
    <lineage>
        <taxon>Bacteria</taxon>
        <taxon>Pseudomonadati</taxon>
        <taxon>Pseudomonadota</taxon>
        <taxon>Alphaproteobacteria</taxon>
        <taxon>Hyphomicrobiales</taxon>
        <taxon>Rhizobiaceae</taxon>
        <taxon>Rhizobium/Agrobacterium group</taxon>
        <taxon>Rhizobium</taxon>
    </lineage>
</organism>
<evidence type="ECO:0000256" key="1">
    <source>
        <dbReference type="SAM" id="Phobius"/>
    </source>
</evidence>
<dbReference type="RefSeq" id="WP_092711040.1">
    <property type="nucleotide sequence ID" value="NZ_FMAG01000002.1"/>
</dbReference>
<keyword evidence="1" id="KW-1133">Transmembrane helix</keyword>
<keyword evidence="1" id="KW-0472">Membrane</keyword>
<keyword evidence="1" id="KW-0812">Transmembrane</keyword>
<protein>
    <recommendedName>
        <fullName evidence="4">PH domain-containing protein</fullName>
    </recommendedName>
</protein>
<gene>
    <name evidence="2" type="ORF">GA0061103_3342</name>
</gene>
<proteinExistence type="predicted"/>